<dbReference type="Proteomes" id="UP001055879">
    <property type="component" value="Linkage Group LG08"/>
</dbReference>
<organism evidence="1 2">
    <name type="scientific">Arctium lappa</name>
    <name type="common">Greater burdock</name>
    <name type="synonym">Lappa major</name>
    <dbReference type="NCBI Taxonomy" id="4217"/>
    <lineage>
        <taxon>Eukaryota</taxon>
        <taxon>Viridiplantae</taxon>
        <taxon>Streptophyta</taxon>
        <taxon>Embryophyta</taxon>
        <taxon>Tracheophyta</taxon>
        <taxon>Spermatophyta</taxon>
        <taxon>Magnoliopsida</taxon>
        <taxon>eudicotyledons</taxon>
        <taxon>Gunneridae</taxon>
        <taxon>Pentapetalae</taxon>
        <taxon>asterids</taxon>
        <taxon>campanulids</taxon>
        <taxon>Asterales</taxon>
        <taxon>Asteraceae</taxon>
        <taxon>Carduoideae</taxon>
        <taxon>Cardueae</taxon>
        <taxon>Arctiinae</taxon>
        <taxon>Arctium</taxon>
    </lineage>
</organism>
<comment type="caution">
    <text evidence="1">The sequence shown here is derived from an EMBL/GenBank/DDBJ whole genome shotgun (WGS) entry which is preliminary data.</text>
</comment>
<gene>
    <name evidence="1" type="ORF">L6452_26351</name>
</gene>
<proteinExistence type="predicted"/>
<name>A0ACB9ABW8_ARCLA</name>
<accession>A0ACB9ABW8</accession>
<reference evidence="2" key="1">
    <citation type="journal article" date="2022" name="Mol. Ecol. Resour.">
        <title>The genomes of chicory, endive, great burdock and yacon provide insights into Asteraceae palaeo-polyploidization history and plant inulin production.</title>
        <authorList>
            <person name="Fan W."/>
            <person name="Wang S."/>
            <person name="Wang H."/>
            <person name="Wang A."/>
            <person name="Jiang F."/>
            <person name="Liu H."/>
            <person name="Zhao H."/>
            <person name="Xu D."/>
            <person name="Zhang Y."/>
        </authorList>
    </citation>
    <scope>NUCLEOTIDE SEQUENCE [LARGE SCALE GENOMIC DNA]</scope>
    <source>
        <strain evidence="2">cv. Niubang</strain>
    </source>
</reference>
<protein>
    <submittedName>
        <fullName evidence="1">Uncharacterized protein</fullName>
    </submittedName>
</protein>
<dbReference type="EMBL" id="CM042054">
    <property type="protein sequence ID" value="KAI3707722.1"/>
    <property type="molecule type" value="Genomic_DNA"/>
</dbReference>
<evidence type="ECO:0000313" key="1">
    <source>
        <dbReference type="EMBL" id="KAI3707722.1"/>
    </source>
</evidence>
<reference evidence="1 2" key="2">
    <citation type="journal article" date="2022" name="Mol. Ecol. Resour.">
        <title>The genomes of chicory, endive, great burdock and yacon provide insights into Asteraceae paleo-polyploidization history and plant inulin production.</title>
        <authorList>
            <person name="Fan W."/>
            <person name="Wang S."/>
            <person name="Wang H."/>
            <person name="Wang A."/>
            <person name="Jiang F."/>
            <person name="Liu H."/>
            <person name="Zhao H."/>
            <person name="Xu D."/>
            <person name="Zhang Y."/>
        </authorList>
    </citation>
    <scope>NUCLEOTIDE SEQUENCE [LARGE SCALE GENOMIC DNA]</scope>
    <source>
        <strain evidence="2">cv. Niubang</strain>
    </source>
</reference>
<sequence>MELDYHQNNNHGSSSSSRSLSPPYLHSSHASFPIIAVAIIGIFATIFLLVFYYTFVIKCCLNWHRIDILRRFSLSRNRNHHSPVPSPLPRGLHESVIRSIPIFQFQKHKDSSECAVCLAEFQHDEKLRMIPNCAHVFHIDCIDVWLQNNPNCPLCRNSISISLQTHFPVPEPQLVPTPTLEEEEEHYVIIEFDGGGVSTTGVVGERRNICGGGGEDDVRTNSIAISPSPRKKMAKKLRKKYGHLSSMGDEWIDVHNHSRRKGDDQFSIQPIRRSFSMDSASDRQLYLAVQEIIQRNTMNNSVDVTEVNDGCSSRLRRGFFSFGHARSAVLPLHVKP</sequence>
<evidence type="ECO:0000313" key="2">
    <source>
        <dbReference type="Proteomes" id="UP001055879"/>
    </source>
</evidence>
<keyword evidence="2" id="KW-1185">Reference proteome</keyword>